<dbReference type="AlphaFoldDB" id="A0A537LYR5"/>
<evidence type="ECO:0000259" key="4">
    <source>
        <dbReference type="PROSITE" id="PS50987"/>
    </source>
</evidence>
<proteinExistence type="predicted"/>
<reference evidence="5 6" key="1">
    <citation type="journal article" date="2019" name="Nat. Microbiol.">
        <title>Mediterranean grassland soil C-N compound turnover is dependent on rainfall and depth, and is mediated by genomically divergent microorganisms.</title>
        <authorList>
            <person name="Diamond S."/>
            <person name="Andeer P.F."/>
            <person name="Li Z."/>
            <person name="Crits-Christoph A."/>
            <person name="Burstein D."/>
            <person name="Anantharaman K."/>
            <person name="Lane K.R."/>
            <person name="Thomas B.C."/>
            <person name="Pan C."/>
            <person name="Northen T.R."/>
            <person name="Banfield J.F."/>
        </authorList>
    </citation>
    <scope>NUCLEOTIDE SEQUENCE [LARGE SCALE GENOMIC DNA]</scope>
    <source>
        <strain evidence="5">NP_1</strain>
    </source>
</reference>
<gene>
    <name evidence="5" type="ORF">E6G98_01440</name>
</gene>
<dbReference type="Gene3D" id="1.10.10.10">
    <property type="entry name" value="Winged helix-like DNA-binding domain superfamily/Winged helix DNA-binding domain"/>
    <property type="match status" value="1"/>
</dbReference>
<sequence>MATKMFSLERRCCDDGCMAAVAGTHFNETEIHEQTAALDALGDEIRLKMIRLLAQHDALCVCELEQVFEVEQPTISHHLKVLREAGLVDVQRRGTWAYYSLRKDVLKRLTQGLLEVL</sequence>
<dbReference type="SUPFAM" id="SSF46785">
    <property type="entry name" value="Winged helix' DNA-binding domain"/>
    <property type="match status" value="1"/>
</dbReference>
<comment type="caution">
    <text evidence="5">The sequence shown here is derived from an EMBL/GenBank/DDBJ whole genome shotgun (WGS) entry which is preliminary data.</text>
</comment>
<accession>A0A537LYR5</accession>
<keyword evidence="1" id="KW-0805">Transcription regulation</keyword>
<dbReference type="NCBIfam" id="NF033788">
    <property type="entry name" value="HTH_metalloreg"/>
    <property type="match status" value="1"/>
</dbReference>
<dbReference type="InterPro" id="IPR001845">
    <property type="entry name" value="HTH_ArsR_DNA-bd_dom"/>
</dbReference>
<dbReference type="SMART" id="SM00418">
    <property type="entry name" value="HTH_ARSR"/>
    <property type="match status" value="1"/>
</dbReference>
<dbReference type="InterPro" id="IPR036388">
    <property type="entry name" value="WH-like_DNA-bd_sf"/>
</dbReference>
<dbReference type="Pfam" id="PF01022">
    <property type="entry name" value="HTH_5"/>
    <property type="match status" value="1"/>
</dbReference>
<dbReference type="InterPro" id="IPR051081">
    <property type="entry name" value="HTH_MetalResp_TranReg"/>
</dbReference>
<dbReference type="Proteomes" id="UP000315217">
    <property type="component" value="Unassembled WGS sequence"/>
</dbReference>
<dbReference type="InterPro" id="IPR011991">
    <property type="entry name" value="ArsR-like_HTH"/>
</dbReference>
<evidence type="ECO:0000313" key="6">
    <source>
        <dbReference type="Proteomes" id="UP000315217"/>
    </source>
</evidence>
<feature type="domain" description="HTH arsR-type" evidence="4">
    <location>
        <begin position="26"/>
        <end position="117"/>
    </location>
</feature>
<dbReference type="PANTHER" id="PTHR33154:SF18">
    <property type="entry name" value="ARSENICAL RESISTANCE OPERON REPRESSOR"/>
    <property type="match status" value="1"/>
</dbReference>
<dbReference type="EMBL" id="VBAI01000011">
    <property type="protein sequence ID" value="TMJ13146.1"/>
    <property type="molecule type" value="Genomic_DNA"/>
</dbReference>
<evidence type="ECO:0000256" key="2">
    <source>
        <dbReference type="ARBA" id="ARBA00023125"/>
    </source>
</evidence>
<evidence type="ECO:0000256" key="1">
    <source>
        <dbReference type="ARBA" id="ARBA00023015"/>
    </source>
</evidence>
<evidence type="ECO:0000256" key="3">
    <source>
        <dbReference type="ARBA" id="ARBA00023163"/>
    </source>
</evidence>
<protein>
    <submittedName>
        <fullName evidence="5">Helix-turn-helix transcriptional regulator</fullName>
    </submittedName>
</protein>
<dbReference type="GO" id="GO:0003700">
    <property type="term" value="F:DNA-binding transcription factor activity"/>
    <property type="evidence" value="ECO:0007669"/>
    <property type="project" value="InterPro"/>
</dbReference>
<name>A0A537LYR5_9BACT</name>
<evidence type="ECO:0000313" key="5">
    <source>
        <dbReference type="EMBL" id="TMJ13146.1"/>
    </source>
</evidence>
<dbReference type="PANTHER" id="PTHR33154">
    <property type="entry name" value="TRANSCRIPTIONAL REGULATOR, ARSR FAMILY"/>
    <property type="match status" value="1"/>
</dbReference>
<dbReference type="PROSITE" id="PS50987">
    <property type="entry name" value="HTH_ARSR_2"/>
    <property type="match status" value="1"/>
</dbReference>
<dbReference type="CDD" id="cd00090">
    <property type="entry name" value="HTH_ARSR"/>
    <property type="match status" value="1"/>
</dbReference>
<dbReference type="PRINTS" id="PR00778">
    <property type="entry name" value="HTHARSR"/>
</dbReference>
<organism evidence="5 6">
    <name type="scientific">Candidatus Segetimicrobium genomatis</name>
    <dbReference type="NCBI Taxonomy" id="2569760"/>
    <lineage>
        <taxon>Bacteria</taxon>
        <taxon>Bacillati</taxon>
        <taxon>Candidatus Sysuimicrobiota</taxon>
        <taxon>Candidatus Sysuimicrobiia</taxon>
        <taxon>Candidatus Sysuimicrobiales</taxon>
        <taxon>Candidatus Segetimicrobiaceae</taxon>
        <taxon>Candidatus Segetimicrobium</taxon>
    </lineage>
</organism>
<dbReference type="InterPro" id="IPR036390">
    <property type="entry name" value="WH_DNA-bd_sf"/>
</dbReference>
<keyword evidence="3" id="KW-0804">Transcription</keyword>
<keyword evidence="2" id="KW-0238">DNA-binding</keyword>
<dbReference type="GO" id="GO:0003677">
    <property type="term" value="F:DNA binding"/>
    <property type="evidence" value="ECO:0007669"/>
    <property type="project" value="UniProtKB-KW"/>
</dbReference>